<evidence type="ECO:0000256" key="11">
    <source>
        <dbReference type="ARBA" id="ARBA00048094"/>
    </source>
</evidence>
<dbReference type="InterPro" id="IPR011810">
    <property type="entry name" value="Cya_phycin_syn"/>
</dbReference>
<dbReference type="Pfam" id="PF08245">
    <property type="entry name" value="Mur_ligase_M"/>
    <property type="match status" value="1"/>
</dbReference>
<evidence type="ECO:0000259" key="14">
    <source>
        <dbReference type="PROSITE" id="PS50975"/>
    </source>
</evidence>
<keyword evidence="8 13" id="KW-0547">Nucleotide-binding</keyword>
<evidence type="ECO:0000313" key="16">
    <source>
        <dbReference type="Proteomes" id="UP000593892"/>
    </source>
</evidence>
<accession>A0A7S7NMR5</accession>
<dbReference type="Pfam" id="PF02222">
    <property type="entry name" value="ATP-grasp"/>
    <property type="match status" value="1"/>
</dbReference>
<evidence type="ECO:0000256" key="8">
    <source>
        <dbReference type="ARBA" id="ARBA00022741"/>
    </source>
</evidence>
<protein>
    <recommendedName>
        <fullName evidence="6">Cyanophycin synthetase</fullName>
        <ecNumber evidence="5">6.3.2.29</ecNumber>
        <ecNumber evidence="4">6.3.2.30</ecNumber>
    </recommendedName>
    <alternativeName>
        <fullName evidence="10">Cyanophycin synthase</fullName>
    </alternativeName>
</protein>
<evidence type="ECO:0000256" key="1">
    <source>
        <dbReference type="ARBA" id="ARBA00003184"/>
    </source>
</evidence>
<dbReference type="SUPFAM" id="SSF53244">
    <property type="entry name" value="MurD-like peptide ligases, peptide-binding domain"/>
    <property type="match status" value="1"/>
</dbReference>
<dbReference type="InterPro" id="IPR004101">
    <property type="entry name" value="Mur_ligase_C"/>
</dbReference>
<evidence type="ECO:0000256" key="9">
    <source>
        <dbReference type="ARBA" id="ARBA00022840"/>
    </source>
</evidence>
<dbReference type="Gene3D" id="3.90.190.20">
    <property type="entry name" value="Mur ligase, C-terminal domain"/>
    <property type="match status" value="1"/>
</dbReference>
<evidence type="ECO:0000256" key="7">
    <source>
        <dbReference type="ARBA" id="ARBA00022598"/>
    </source>
</evidence>
<dbReference type="NCBIfam" id="TIGR02068">
    <property type="entry name" value="cya_phycin_syn"/>
    <property type="match status" value="1"/>
</dbReference>
<comment type="subunit">
    <text evidence="3">Homodimer.</text>
</comment>
<dbReference type="InterPro" id="IPR013221">
    <property type="entry name" value="Mur_ligase_cen"/>
</dbReference>
<dbReference type="GO" id="GO:0005524">
    <property type="term" value="F:ATP binding"/>
    <property type="evidence" value="ECO:0007669"/>
    <property type="project" value="UniProtKB-UniRule"/>
</dbReference>
<evidence type="ECO:0000256" key="6">
    <source>
        <dbReference type="ARBA" id="ARBA00022036"/>
    </source>
</evidence>
<dbReference type="PROSITE" id="PS50975">
    <property type="entry name" value="ATP_GRASP"/>
    <property type="match status" value="1"/>
</dbReference>
<keyword evidence="9 13" id="KW-0067">ATP-binding</keyword>
<dbReference type="PANTHER" id="PTHR23135:SF18">
    <property type="entry name" value="CYANOPHYCIN SYNTHETASE"/>
    <property type="match status" value="1"/>
</dbReference>
<evidence type="ECO:0000256" key="3">
    <source>
        <dbReference type="ARBA" id="ARBA00011738"/>
    </source>
</evidence>
<organism evidence="15 16">
    <name type="scientific">Paludibaculum fermentans</name>
    <dbReference type="NCBI Taxonomy" id="1473598"/>
    <lineage>
        <taxon>Bacteria</taxon>
        <taxon>Pseudomonadati</taxon>
        <taxon>Acidobacteriota</taxon>
        <taxon>Terriglobia</taxon>
        <taxon>Bryobacterales</taxon>
        <taxon>Bryobacteraceae</taxon>
        <taxon>Paludibaculum</taxon>
    </lineage>
</organism>
<dbReference type="KEGG" id="pfer:IRI77_26970"/>
<evidence type="ECO:0000256" key="2">
    <source>
        <dbReference type="ARBA" id="ARBA00009060"/>
    </source>
</evidence>
<dbReference type="AlphaFoldDB" id="A0A7S7NMR5"/>
<dbReference type="EC" id="6.3.2.30" evidence="4"/>
<sequence length="873" mass="92022">MRLLKTKSLPGPNVWGLCPVMEATIELGGSDDSLPAASAWLCEQIGRWLPDLKPQPNGAGGAELRNGADLIHNLALVTLELQKLAGAPVSFSKAVETRQPCVYLAAFEYVDEQLARECLDAACEMVLAVAAGQAIDAAGTLERLRATAGRQMLGPSTNSIVQAARVRNIPAVRLDECSLVQLGHGKAQHRIRAAETDRTLATAEGIAQDKEVTRTLLQAVGVPVPRGFTVADAEEAWYTAVEYVGLPVVVKPRYGNQGRGVAADLSTCEQVKAAFEAARKEDANVIVEKFAPGQDYRLLVVNGKVVAASRREPAHVIGDGRSTVRELVDEKNRDPRRGDDHATALSKLVLDEIALQVLGEQGCTPGSVPASGERVLIRRNANLSTGGTATDVTDSVCPEIAGHAVAAAAMVGLDVAGIDVIAGDISLPLEPQSGVIVEVNAAPGLRMHLAPSEGTPRDVGGAIVEMLFPNGGNGRIPIAAVTGTNGKTTVTRYLAHLAKGKGHFVGMTCTDGIFLNGRRISSDDCSGPISAGLVLMNPNVDVAVFETARGGILRAGLGFDRCQVAVVTNIADGDHLGQSGVETAEELAHVKATVVRAVSPDGAAVLNAADPLVAAMAADCPGRIVYFALDGNNPILVRHRDNGGAAVFVRGHAIVMAEGASEEVLLELEQVPITFQGRVGFEAENALAALAGAWALGIPKPVLAERALSFTTGIDEVPGRMNVFSLRGGTVILDYGHNAAALRAMTAALEAFPHRRRSAVYAMAGDRRDSDLIHVGELLGDSFDIVFLYDPYTIRDRAPGEIPALIRQGVERGARTREIIDVANPAEALRAALDRVESGDLLVMQPDDIDEAIALVRIYLSQVPEVVGEQEAR</sequence>
<evidence type="ECO:0000256" key="10">
    <source>
        <dbReference type="ARBA" id="ARBA00031353"/>
    </source>
</evidence>
<dbReference type="InterPro" id="IPR044019">
    <property type="entry name" value="Cyanophycin_syn_N"/>
</dbReference>
<feature type="domain" description="ATP-grasp" evidence="14">
    <location>
        <begin position="214"/>
        <end position="468"/>
    </location>
</feature>
<comment type="function">
    <text evidence="1">Catalyzes the ATP-dependent polymerization of arginine and aspartate to multi-L-arginyl-poly-L-aspartic acid (cyanophycin; a water-insoluble reserve polymer).</text>
</comment>
<gene>
    <name evidence="15" type="primary">cphA</name>
    <name evidence="15" type="ORF">IRI77_26970</name>
</gene>
<dbReference type="GO" id="GO:0046872">
    <property type="term" value="F:metal ion binding"/>
    <property type="evidence" value="ECO:0007669"/>
    <property type="project" value="InterPro"/>
</dbReference>
<dbReference type="Proteomes" id="UP000593892">
    <property type="component" value="Chromosome"/>
</dbReference>
<dbReference type="RefSeq" id="WP_194448088.1">
    <property type="nucleotide sequence ID" value="NZ_CP063849.1"/>
</dbReference>
<dbReference type="EMBL" id="CP063849">
    <property type="protein sequence ID" value="QOY86419.1"/>
    <property type="molecule type" value="Genomic_DNA"/>
</dbReference>
<dbReference type="InterPro" id="IPR003135">
    <property type="entry name" value="ATP-grasp_carboxylate-amine"/>
</dbReference>
<dbReference type="Pfam" id="PF02875">
    <property type="entry name" value="Mur_ligase_C"/>
    <property type="match status" value="1"/>
</dbReference>
<dbReference type="Pfam" id="PF18921">
    <property type="entry name" value="Cyanophycin_syn"/>
    <property type="match status" value="1"/>
</dbReference>
<dbReference type="GO" id="GO:0071160">
    <property type="term" value="F:cyanophycin synthetase activity (L-aspartate-adding)"/>
    <property type="evidence" value="ECO:0007669"/>
    <property type="project" value="UniProtKB-EC"/>
</dbReference>
<evidence type="ECO:0000256" key="4">
    <source>
        <dbReference type="ARBA" id="ARBA00012968"/>
    </source>
</evidence>
<dbReference type="EC" id="6.3.2.29" evidence="5"/>
<dbReference type="SUPFAM" id="SSF56059">
    <property type="entry name" value="Glutathione synthetase ATP-binding domain-like"/>
    <property type="match status" value="1"/>
</dbReference>
<evidence type="ECO:0000256" key="12">
    <source>
        <dbReference type="ARBA" id="ARBA00048425"/>
    </source>
</evidence>
<evidence type="ECO:0000256" key="13">
    <source>
        <dbReference type="PROSITE-ProRule" id="PRU00409"/>
    </source>
</evidence>
<name>A0A7S7NMR5_PALFE</name>
<reference evidence="15 16" key="1">
    <citation type="submission" date="2020-10" db="EMBL/GenBank/DDBJ databases">
        <title>Complete genome sequence of Paludibaculum fermentans P105T, a facultatively anaerobic acidobacterium capable of dissimilatory Fe(III) reduction.</title>
        <authorList>
            <person name="Dedysh S.N."/>
            <person name="Beletsky A.V."/>
            <person name="Kulichevskaya I.S."/>
            <person name="Mardanov A.V."/>
            <person name="Ravin N.V."/>
        </authorList>
    </citation>
    <scope>NUCLEOTIDE SEQUENCE [LARGE SCALE GENOMIC DNA]</scope>
    <source>
        <strain evidence="15 16">P105</strain>
    </source>
</reference>
<dbReference type="InterPro" id="IPR036615">
    <property type="entry name" value="Mur_ligase_C_dom_sf"/>
</dbReference>
<comment type="similarity">
    <text evidence="2">In the C-terminal section; belongs to the MurCDEF family.</text>
</comment>
<dbReference type="InterPro" id="IPR036565">
    <property type="entry name" value="Mur-like_cat_sf"/>
</dbReference>
<dbReference type="GO" id="GO:0071161">
    <property type="term" value="F:cyanophycin synthetase activity (L-arginine-adding)"/>
    <property type="evidence" value="ECO:0007669"/>
    <property type="project" value="UniProtKB-EC"/>
</dbReference>
<dbReference type="PANTHER" id="PTHR23135">
    <property type="entry name" value="MUR LIGASE FAMILY MEMBER"/>
    <property type="match status" value="1"/>
</dbReference>
<comment type="catalytic activity">
    <reaction evidence="12">
        <text>[L-4-(L-arginin-2-N-yl)aspartate](n) + L-aspartate + ATP = [L-4-(L-arginin-2-N-yl)aspartate](n)-L-aspartate + ADP + phosphate + H(+)</text>
        <dbReference type="Rhea" id="RHEA:13277"/>
        <dbReference type="Rhea" id="RHEA-COMP:13728"/>
        <dbReference type="Rhea" id="RHEA-COMP:13733"/>
        <dbReference type="ChEBI" id="CHEBI:15378"/>
        <dbReference type="ChEBI" id="CHEBI:29991"/>
        <dbReference type="ChEBI" id="CHEBI:30616"/>
        <dbReference type="ChEBI" id="CHEBI:43474"/>
        <dbReference type="ChEBI" id="CHEBI:137986"/>
        <dbReference type="ChEBI" id="CHEBI:137990"/>
        <dbReference type="ChEBI" id="CHEBI:456216"/>
        <dbReference type="EC" id="6.3.2.29"/>
    </reaction>
</comment>
<dbReference type="SUPFAM" id="SSF53623">
    <property type="entry name" value="MurD-like peptide ligases, catalytic domain"/>
    <property type="match status" value="1"/>
</dbReference>
<evidence type="ECO:0000256" key="5">
    <source>
        <dbReference type="ARBA" id="ARBA00013005"/>
    </source>
</evidence>
<dbReference type="NCBIfam" id="NF010623">
    <property type="entry name" value="PRK14016.1"/>
    <property type="match status" value="1"/>
</dbReference>
<comment type="catalytic activity">
    <reaction evidence="11">
        <text>[L-4-(L-arginin-2-N-yl)aspartate](n)-L-aspartate + L-arginine + ATP = [L-4-(L-arginin-2-N-yl)aspartate](n+1) + ADP + phosphate + H(+)</text>
        <dbReference type="Rhea" id="RHEA:23888"/>
        <dbReference type="Rhea" id="RHEA-COMP:13732"/>
        <dbReference type="Rhea" id="RHEA-COMP:13733"/>
        <dbReference type="ChEBI" id="CHEBI:15378"/>
        <dbReference type="ChEBI" id="CHEBI:30616"/>
        <dbReference type="ChEBI" id="CHEBI:32682"/>
        <dbReference type="ChEBI" id="CHEBI:43474"/>
        <dbReference type="ChEBI" id="CHEBI:137986"/>
        <dbReference type="ChEBI" id="CHEBI:137990"/>
        <dbReference type="ChEBI" id="CHEBI:456216"/>
        <dbReference type="EC" id="6.3.2.30"/>
    </reaction>
</comment>
<dbReference type="Gene3D" id="3.30.470.20">
    <property type="entry name" value="ATP-grasp fold, B domain"/>
    <property type="match status" value="2"/>
</dbReference>
<proteinExistence type="inferred from homology"/>
<keyword evidence="16" id="KW-1185">Reference proteome</keyword>
<dbReference type="Gene3D" id="3.40.1190.10">
    <property type="entry name" value="Mur-like, catalytic domain"/>
    <property type="match status" value="1"/>
</dbReference>
<evidence type="ECO:0000313" key="15">
    <source>
        <dbReference type="EMBL" id="QOY86419.1"/>
    </source>
</evidence>
<dbReference type="InterPro" id="IPR011761">
    <property type="entry name" value="ATP-grasp"/>
</dbReference>
<keyword evidence="7 15" id="KW-0436">Ligase</keyword>